<accession>A0ABR2GPL1</accession>
<reference evidence="1 2" key="1">
    <citation type="submission" date="2024-04" db="EMBL/GenBank/DDBJ databases">
        <title>Tritrichomonas musculus Genome.</title>
        <authorList>
            <person name="Alves-Ferreira E."/>
            <person name="Grigg M."/>
            <person name="Lorenzi H."/>
            <person name="Galac M."/>
        </authorList>
    </citation>
    <scope>NUCLEOTIDE SEQUENCE [LARGE SCALE GENOMIC DNA]</scope>
    <source>
        <strain evidence="1 2">EAF2021</strain>
    </source>
</reference>
<evidence type="ECO:0000313" key="2">
    <source>
        <dbReference type="Proteomes" id="UP001470230"/>
    </source>
</evidence>
<evidence type="ECO:0000313" key="1">
    <source>
        <dbReference type="EMBL" id="KAK8835606.1"/>
    </source>
</evidence>
<keyword evidence="2" id="KW-1185">Reference proteome</keyword>
<comment type="caution">
    <text evidence="1">The sequence shown here is derived from an EMBL/GenBank/DDBJ whole genome shotgun (WGS) entry which is preliminary data.</text>
</comment>
<sequence length="610" mass="70123">MNFPLIKIKKLLGIQCHSVFVTNFKGENYFLISIEKASLEIIQQKIISNISDPSLSIIEFNNSFDYQGLELYVDPSLPQIEDLVNSFFVGGWIIEKGNNNLYYKICASQKDDIMNLACFLKYQGITFGSSLEQLPIVEIQNLPLGFGTLNFNQLNDQFFHISIVYSIFSNNEQSCTGFILTKTFQESNELIKKMNMATIAHNQIIAFHKFSSSSISSSLSNDSMMNSESFSSQNSFNQNKIFFNNQKNYGNQYFSQIYPQLPSSSTFNNNNNSQIPTNQQKRQKDILIYPSSFVRTVIIKQSPFVVVEELKPLVEKFGIVEKLSIIESNDDFTLFKVIYNKIGSCDTILRSNLFKNCAKMADICVSPLSISPVFQFFPEPQQNENSNLSLFDIKMNTVIVALEKDDDLNAFFAKMENYGIVNRLVYQFFEDRMEVAVTFVQPGSSKTLLNCKEYSSSSVMADELFKYRSSQQYLMQQNLYIQKRQQQQTSFQPNPLQQQQQQMSFQTNLQQQQVNFQLNPQNQQQTMIFQPYLQQPMNMHQNPQQPIYFPMQNHQFHMSSSLQQQNFGEISSQPVNQQSSGASSNAFMFASGQNIQRQCLIVSPPQNPYN</sequence>
<dbReference type="EMBL" id="JAPFFF010000079">
    <property type="protein sequence ID" value="KAK8835606.1"/>
    <property type="molecule type" value="Genomic_DNA"/>
</dbReference>
<proteinExistence type="predicted"/>
<gene>
    <name evidence="1" type="ORF">M9Y10_042494</name>
</gene>
<dbReference type="Proteomes" id="UP001470230">
    <property type="component" value="Unassembled WGS sequence"/>
</dbReference>
<organism evidence="1 2">
    <name type="scientific">Tritrichomonas musculus</name>
    <dbReference type="NCBI Taxonomy" id="1915356"/>
    <lineage>
        <taxon>Eukaryota</taxon>
        <taxon>Metamonada</taxon>
        <taxon>Parabasalia</taxon>
        <taxon>Tritrichomonadida</taxon>
        <taxon>Tritrichomonadidae</taxon>
        <taxon>Tritrichomonas</taxon>
    </lineage>
</organism>
<protein>
    <recommendedName>
        <fullName evidence="3">RRM domain-containing protein</fullName>
    </recommendedName>
</protein>
<evidence type="ECO:0008006" key="3">
    <source>
        <dbReference type="Google" id="ProtNLM"/>
    </source>
</evidence>
<name>A0ABR2GPL1_9EUKA</name>